<keyword evidence="7" id="KW-0676">Redox-active center</keyword>
<dbReference type="GO" id="GO:0005737">
    <property type="term" value="C:cytoplasm"/>
    <property type="evidence" value="ECO:0007669"/>
    <property type="project" value="TreeGrafter"/>
</dbReference>
<organism evidence="13 14">
    <name type="scientific">Lutibacter profundi</name>
    <dbReference type="NCBI Taxonomy" id="1622118"/>
    <lineage>
        <taxon>Bacteria</taxon>
        <taxon>Pseudomonadati</taxon>
        <taxon>Bacteroidota</taxon>
        <taxon>Flavobacteriia</taxon>
        <taxon>Flavobacteriales</taxon>
        <taxon>Flavobacteriaceae</taxon>
        <taxon>Lutibacter</taxon>
    </lineage>
</organism>
<keyword evidence="5" id="KW-0560">Oxidoreductase</keyword>
<evidence type="ECO:0000259" key="12">
    <source>
        <dbReference type="PROSITE" id="PS51352"/>
    </source>
</evidence>
<evidence type="ECO:0000256" key="11">
    <source>
        <dbReference type="ARBA" id="ARBA00049091"/>
    </source>
</evidence>
<dbReference type="PANTHER" id="PTHR42801">
    <property type="entry name" value="THIOREDOXIN-DEPENDENT PEROXIDE REDUCTASE"/>
    <property type="match status" value="1"/>
</dbReference>
<keyword evidence="3" id="KW-0575">Peroxidase</keyword>
<dbReference type="KEGG" id="lut:Lupro_04360"/>
<evidence type="ECO:0000256" key="3">
    <source>
        <dbReference type="ARBA" id="ARBA00022559"/>
    </source>
</evidence>
<evidence type="ECO:0000256" key="9">
    <source>
        <dbReference type="ARBA" id="ARBA00038489"/>
    </source>
</evidence>
<comment type="similarity">
    <text evidence="9">Belongs to the peroxiredoxin family. BCP/PrxQ subfamily.</text>
</comment>
<evidence type="ECO:0000256" key="6">
    <source>
        <dbReference type="ARBA" id="ARBA00023157"/>
    </source>
</evidence>
<reference evidence="14" key="1">
    <citation type="submission" date="2015-12" db="EMBL/GenBank/DDBJ databases">
        <title>Complete genome sequence of Lutibacter profundus strain LP1.</title>
        <authorList>
            <person name="Wissuwa J."/>
            <person name="Le Moine Bauer S."/>
            <person name="Stokke R."/>
            <person name="Dahle H."/>
            <person name="Steen I.H."/>
        </authorList>
    </citation>
    <scope>NUCLEOTIDE SEQUENCE [LARGE SCALE GENOMIC DNA]</scope>
    <source>
        <strain evidence="14">LP1</strain>
    </source>
</reference>
<proteinExistence type="inferred from homology"/>
<dbReference type="GO" id="GO:0008379">
    <property type="term" value="F:thioredoxin peroxidase activity"/>
    <property type="evidence" value="ECO:0007669"/>
    <property type="project" value="TreeGrafter"/>
</dbReference>
<dbReference type="EC" id="1.11.1.24" evidence="2"/>
<reference evidence="13 14" key="2">
    <citation type="journal article" date="2016" name="Int. J. Syst. Evol. Microbiol.">
        <title>Lutibacter profundi sp. nov., isolated from a deep-sea hydrothermal system on the Arctic Mid-Ocean Ridge and emended description of the genus Lutibacter.</title>
        <authorList>
            <person name="Le Moine Bauer S."/>
            <person name="Roalkvam I."/>
            <person name="Steen I.H."/>
            <person name="Dahle H."/>
        </authorList>
    </citation>
    <scope>NUCLEOTIDE SEQUENCE [LARGE SCALE GENOMIC DNA]</scope>
    <source>
        <strain evidence="13 14">LP1</strain>
    </source>
</reference>
<dbReference type="InterPro" id="IPR050924">
    <property type="entry name" value="Peroxiredoxin_BCP/PrxQ"/>
</dbReference>
<dbReference type="Proteomes" id="UP000059672">
    <property type="component" value="Chromosome"/>
</dbReference>
<evidence type="ECO:0000256" key="1">
    <source>
        <dbReference type="ARBA" id="ARBA00003330"/>
    </source>
</evidence>
<comment type="catalytic activity">
    <reaction evidence="11">
        <text>a hydroperoxide + [thioredoxin]-dithiol = an alcohol + [thioredoxin]-disulfide + H2O</text>
        <dbReference type="Rhea" id="RHEA:62620"/>
        <dbReference type="Rhea" id="RHEA-COMP:10698"/>
        <dbReference type="Rhea" id="RHEA-COMP:10700"/>
        <dbReference type="ChEBI" id="CHEBI:15377"/>
        <dbReference type="ChEBI" id="CHEBI:29950"/>
        <dbReference type="ChEBI" id="CHEBI:30879"/>
        <dbReference type="ChEBI" id="CHEBI:35924"/>
        <dbReference type="ChEBI" id="CHEBI:50058"/>
        <dbReference type="EC" id="1.11.1.24"/>
    </reaction>
</comment>
<name>A0A109RN89_9FLAO</name>
<protein>
    <recommendedName>
        <fullName evidence="2">thioredoxin-dependent peroxiredoxin</fullName>
        <ecNumber evidence="2">1.11.1.24</ecNumber>
    </recommendedName>
    <alternativeName>
        <fullName evidence="8">Thioredoxin peroxidase</fullName>
    </alternativeName>
    <alternativeName>
        <fullName evidence="10">Thioredoxin-dependent peroxiredoxin Bcp</fullName>
    </alternativeName>
</protein>
<dbReference type="CDD" id="cd02970">
    <property type="entry name" value="PRX_like2"/>
    <property type="match status" value="1"/>
</dbReference>
<keyword evidence="14" id="KW-1185">Reference proteome</keyword>
<evidence type="ECO:0000256" key="2">
    <source>
        <dbReference type="ARBA" id="ARBA00013017"/>
    </source>
</evidence>
<dbReference type="Pfam" id="PF00578">
    <property type="entry name" value="AhpC-TSA"/>
    <property type="match status" value="1"/>
</dbReference>
<dbReference type="GO" id="GO:0045454">
    <property type="term" value="P:cell redox homeostasis"/>
    <property type="evidence" value="ECO:0007669"/>
    <property type="project" value="TreeGrafter"/>
</dbReference>
<dbReference type="RefSeq" id="WP_068206629.1">
    <property type="nucleotide sequence ID" value="NZ_CP013355.1"/>
</dbReference>
<evidence type="ECO:0000256" key="8">
    <source>
        <dbReference type="ARBA" id="ARBA00032824"/>
    </source>
</evidence>
<dbReference type="STRING" id="1622118.Lupro_04360"/>
<dbReference type="InterPro" id="IPR000866">
    <property type="entry name" value="AhpC/TSA"/>
</dbReference>
<evidence type="ECO:0000313" key="13">
    <source>
        <dbReference type="EMBL" id="AMC10522.1"/>
    </source>
</evidence>
<evidence type="ECO:0000256" key="4">
    <source>
        <dbReference type="ARBA" id="ARBA00022862"/>
    </source>
</evidence>
<keyword evidence="4" id="KW-0049">Antioxidant</keyword>
<dbReference type="PANTHER" id="PTHR42801:SF7">
    <property type="entry name" value="SLL1159 PROTEIN"/>
    <property type="match status" value="1"/>
</dbReference>
<dbReference type="AlphaFoldDB" id="A0A109RN89"/>
<comment type="function">
    <text evidence="1">Thiol-specific peroxidase that catalyzes the reduction of hydrogen peroxide and organic hydroperoxides to water and alcohols, respectively. Plays a role in cell protection against oxidative stress by detoxifying peroxides and as sensor of hydrogen peroxide-mediated signaling events.</text>
</comment>
<dbReference type="InterPro" id="IPR036249">
    <property type="entry name" value="Thioredoxin-like_sf"/>
</dbReference>
<gene>
    <name evidence="13" type="ORF">Lupro_04360</name>
</gene>
<feature type="domain" description="Thioredoxin" evidence="12">
    <location>
        <begin position="27"/>
        <end position="197"/>
    </location>
</feature>
<dbReference type="GO" id="GO:0034599">
    <property type="term" value="P:cellular response to oxidative stress"/>
    <property type="evidence" value="ECO:0007669"/>
    <property type="project" value="TreeGrafter"/>
</dbReference>
<dbReference type="SUPFAM" id="SSF52833">
    <property type="entry name" value="Thioredoxin-like"/>
    <property type="match status" value="1"/>
</dbReference>
<accession>A0A109RN89</accession>
<dbReference type="InterPro" id="IPR013766">
    <property type="entry name" value="Thioredoxin_domain"/>
</dbReference>
<sequence>MIRIVFITLFQLLFVVEASSQIDNNYLKVGDKAPVIRGIDQFNSEINSNKILQNKKILLLFYRGNWCPYCKKHLASLQENLEKFIKNGVFVIVVTPEKVEKIKETTSKFNSKFSIIHDFNNKIMNDYKVAFKVTKENVPKYFEFTLKRVREYNEKENNVLPVPATYMIDKNHRISYVHYDSDYKKRANLTEILNKIE</sequence>
<dbReference type="OrthoDB" id="9809746at2"/>
<evidence type="ECO:0000256" key="7">
    <source>
        <dbReference type="ARBA" id="ARBA00023284"/>
    </source>
</evidence>
<evidence type="ECO:0000256" key="5">
    <source>
        <dbReference type="ARBA" id="ARBA00023002"/>
    </source>
</evidence>
<keyword evidence="6" id="KW-1015">Disulfide bond</keyword>
<dbReference type="Gene3D" id="3.40.30.10">
    <property type="entry name" value="Glutaredoxin"/>
    <property type="match status" value="1"/>
</dbReference>
<dbReference type="EMBL" id="CP013355">
    <property type="protein sequence ID" value="AMC10522.1"/>
    <property type="molecule type" value="Genomic_DNA"/>
</dbReference>
<evidence type="ECO:0000313" key="14">
    <source>
        <dbReference type="Proteomes" id="UP000059672"/>
    </source>
</evidence>
<evidence type="ECO:0000256" key="10">
    <source>
        <dbReference type="ARBA" id="ARBA00042639"/>
    </source>
</evidence>
<dbReference type="PROSITE" id="PS51352">
    <property type="entry name" value="THIOREDOXIN_2"/>
    <property type="match status" value="1"/>
</dbReference>